<keyword evidence="4" id="KW-0418">Kinase</keyword>
<feature type="region of interest" description="Disordered" evidence="7">
    <location>
        <begin position="675"/>
        <end position="698"/>
    </location>
</feature>
<sequence>MSSKTHDPTRVSMSKSAMINCNEAVQRQHLLSVEEQRLGRELGLVQRREMALALDTHMDINRCPQTPAQWATLLDSIRCQTSDTQLLLPQLRSATQSLSLDLYCSDPLLLDIWLEYLMLLRASRSDDGAVATAFKLLKAAKVGVAAPKLHLAWADFEASIGNVDKAKSILVAAIAAGLQPANDLRTALSKLVSSERYCNKENDYTNGGPTPNAKPSAIVYADPAPGKTPTFTTSTIQVNPQSRAPFDHHSVQSRFQPVSILQDLPPLCRRPLQEKPIQVLNIDCPDDPTPFPKMVSRLQNDTPAKLAISEKFIKPQSAFLASDVDEQSKYPETLTSRTESSTTTRKSCPVSEEPAILTYRPQITPASKQVKHLGLPGDLPLQTPTVRFVTPLQSLLPNNSRESQSSSLPSVAEQKDTFSYMPQRISDSLSRLTLKRTNLGPPARVAKNSAIIQKDGLVEDTVRNEDSLTDRQFDSIERLRSAYRQDNTINSGPNTAEKSDIVSKIAPPNDVGYVKSSVERSNIIEREPPEKSISPLYDDAACDEDIEMDLSTTMIPSEIRLATRGIHNTSEFVVPSKGTLPHSSGHELYSKGQESFITTQSEFDLSSRSTAAVNSNKKLRDLPSPGLDTNSMHRSGDVSLPILSTPPMLNQLAQSQLTSCVDSSQYSTSPIISSVSVTDHSPNTPLSNASSSTGSLDESFTNPKTYYPVAAAHIVHQVDQQLSSSLASLPTHSQSQKPLSNFSHRPPSHYTEYSVPLQSDSVTPNPFGHSRSKDNFVVNGVSYKRMELVGRGASSKVFKVLCERDTGQSVFALKKVKLRGQDPSVVDGYINEISLLKKLSRHERIIRLVDAEINMRDGTMLMVLEYGEIDLAHILKKSEDVPLSINLIRSYWEQMLQAVQAIHDQNIIHSDLKPANFLMVEGCLKLIDFGIAKTIPNDTTNIQRDHQTGTANYMAPEAIVFVENNGVRESYVKLGRSSDVWSLGCILYQFVYGSPPFGQMTLVQKLSAIVDPRHQIVYPATEDQMAPLIIQGCLQRDPKHRMTIQELMDHEFLHPDTSKISSHLVRIILERAANMGLNKDNIDLVLRDVMQTISSPKNNLRRN</sequence>
<feature type="compositionally biased region" description="Polar residues" evidence="7">
    <location>
        <begin position="679"/>
        <end position="698"/>
    </location>
</feature>
<reference evidence="9 10" key="1">
    <citation type="submission" date="2021-02" db="EMBL/GenBank/DDBJ databases">
        <title>Variation within the Batrachochytrium salamandrivorans European outbreak.</title>
        <authorList>
            <person name="Kelly M."/>
            <person name="Pasmans F."/>
            <person name="Shea T.P."/>
            <person name="Munoz J.F."/>
            <person name="Carranza S."/>
            <person name="Cuomo C.A."/>
            <person name="Martel A."/>
        </authorList>
    </citation>
    <scope>NUCLEOTIDE SEQUENCE [LARGE SCALE GENOMIC DNA]</scope>
    <source>
        <strain evidence="9 10">AMFP18/2</strain>
    </source>
</reference>
<feature type="compositionally biased region" description="Low complexity" evidence="7">
    <location>
        <begin position="332"/>
        <end position="345"/>
    </location>
</feature>
<evidence type="ECO:0000256" key="5">
    <source>
        <dbReference type="ARBA" id="ARBA00022840"/>
    </source>
</evidence>
<keyword evidence="5 6" id="KW-0067">ATP-binding</keyword>
<evidence type="ECO:0000259" key="8">
    <source>
        <dbReference type="PROSITE" id="PS50011"/>
    </source>
</evidence>
<dbReference type="Gene3D" id="3.30.200.20">
    <property type="entry name" value="Phosphorylase Kinase, domain 1"/>
    <property type="match status" value="1"/>
</dbReference>
<name>A0ABQ8F4T4_9FUNG</name>
<evidence type="ECO:0000313" key="10">
    <source>
        <dbReference type="Proteomes" id="UP001648503"/>
    </source>
</evidence>
<evidence type="ECO:0000256" key="2">
    <source>
        <dbReference type="ARBA" id="ARBA00022679"/>
    </source>
</evidence>
<accession>A0ABQ8F4T4</accession>
<dbReference type="EMBL" id="JAFCIX010000433">
    <property type="protein sequence ID" value="KAH6590448.1"/>
    <property type="molecule type" value="Genomic_DNA"/>
</dbReference>
<dbReference type="SMART" id="SM00220">
    <property type="entry name" value="S_TKc"/>
    <property type="match status" value="1"/>
</dbReference>
<evidence type="ECO:0000256" key="4">
    <source>
        <dbReference type="ARBA" id="ARBA00022777"/>
    </source>
</evidence>
<keyword evidence="2" id="KW-0808">Transferase</keyword>
<evidence type="ECO:0000313" key="9">
    <source>
        <dbReference type="EMBL" id="KAH6590448.1"/>
    </source>
</evidence>
<keyword evidence="1" id="KW-0723">Serine/threonine-protein kinase</keyword>
<dbReference type="SUPFAM" id="SSF56112">
    <property type="entry name" value="Protein kinase-like (PK-like)"/>
    <property type="match status" value="1"/>
</dbReference>
<protein>
    <recommendedName>
        <fullName evidence="8">Protein kinase domain-containing protein</fullName>
    </recommendedName>
</protein>
<gene>
    <name evidence="9" type="ORF">BASA50_009423</name>
</gene>
<dbReference type="PROSITE" id="PS00107">
    <property type="entry name" value="PROTEIN_KINASE_ATP"/>
    <property type="match status" value="1"/>
</dbReference>
<dbReference type="InterPro" id="IPR008271">
    <property type="entry name" value="Ser/Thr_kinase_AS"/>
</dbReference>
<feature type="binding site" evidence="6">
    <location>
        <position position="814"/>
    </location>
    <ligand>
        <name>ATP</name>
        <dbReference type="ChEBI" id="CHEBI:30616"/>
    </ligand>
</feature>
<keyword evidence="10" id="KW-1185">Reference proteome</keyword>
<dbReference type="PANTHER" id="PTHR22974:SF21">
    <property type="entry name" value="DUAL SPECIFICITY PROTEIN KINASE TTK"/>
    <property type="match status" value="1"/>
</dbReference>
<feature type="domain" description="Protein kinase" evidence="8">
    <location>
        <begin position="783"/>
        <end position="1053"/>
    </location>
</feature>
<dbReference type="Gene3D" id="1.10.510.10">
    <property type="entry name" value="Transferase(Phosphotransferase) domain 1"/>
    <property type="match status" value="1"/>
</dbReference>
<evidence type="ECO:0000256" key="3">
    <source>
        <dbReference type="ARBA" id="ARBA00022741"/>
    </source>
</evidence>
<evidence type="ECO:0000256" key="1">
    <source>
        <dbReference type="ARBA" id="ARBA00022527"/>
    </source>
</evidence>
<comment type="caution">
    <text evidence="9">The sequence shown here is derived from an EMBL/GenBank/DDBJ whole genome shotgun (WGS) entry which is preliminary data.</text>
</comment>
<dbReference type="PANTHER" id="PTHR22974">
    <property type="entry name" value="MIXED LINEAGE PROTEIN KINASE"/>
    <property type="match status" value="1"/>
</dbReference>
<evidence type="ECO:0000256" key="7">
    <source>
        <dbReference type="SAM" id="MobiDB-lite"/>
    </source>
</evidence>
<dbReference type="Pfam" id="PF00069">
    <property type="entry name" value="Pkinase"/>
    <property type="match status" value="1"/>
</dbReference>
<dbReference type="PROSITE" id="PS50011">
    <property type="entry name" value="PROTEIN_KINASE_DOM"/>
    <property type="match status" value="1"/>
</dbReference>
<feature type="region of interest" description="Disordered" evidence="7">
    <location>
        <begin position="323"/>
        <end position="353"/>
    </location>
</feature>
<dbReference type="InterPro" id="IPR000719">
    <property type="entry name" value="Prot_kinase_dom"/>
</dbReference>
<dbReference type="Proteomes" id="UP001648503">
    <property type="component" value="Unassembled WGS sequence"/>
</dbReference>
<dbReference type="CDD" id="cd14131">
    <property type="entry name" value="PKc_Mps1"/>
    <property type="match status" value="1"/>
</dbReference>
<organism evidence="9 10">
    <name type="scientific">Batrachochytrium salamandrivorans</name>
    <dbReference type="NCBI Taxonomy" id="1357716"/>
    <lineage>
        <taxon>Eukaryota</taxon>
        <taxon>Fungi</taxon>
        <taxon>Fungi incertae sedis</taxon>
        <taxon>Chytridiomycota</taxon>
        <taxon>Chytridiomycota incertae sedis</taxon>
        <taxon>Chytridiomycetes</taxon>
        <taxon>Rhizophydiales</taxon>
        <taxon>Rhizophydiales incertae sedis</taxon>
        <taxon>Batrachochytrium</taxon>
    </lineage>
</organism>
<dbReference type="InterPro" id="IPR011009">
    <property type="entry name" value="Kinase-like_dom_sf"/>
</dbReference>
<evidence type="ECO:0000256" key="6">
    <source>
        <dbReference type="PROSITE-ProRule" id="PRU10141"/>
    </source>
</evidence>
<keyword evidence="3 6" id="KW-0547">Nucleotide-binding</keyword>
<dbReference type="InterPro" id="IPR017441">
    <property type="entry name" value="Protein_kinase_ATP_BS"/>
</dbReference>
<dbReference type="PROSITE" id="PS00108">
    <property type="entry name" value="PROTEIN_KINASE_ST"/>
    <property type="match status" value="1"/>
</dbReference>
<proteinExistence type="predicted"/>
<dbReference type="Gene3D" id="1.25.40.430">
    <property type="match status" value="1"/>
</dbReference>
<dbReference type="InterPro" id="IPR027084">
    <property type="entry name" value="Mps1_cat"/>
</dbReference>